<dbReference type="InterPro" id="IPR035899">
    <property type="entry name" value="DBL_dom_sf"/>
</dbReference>
<dbReference type="AlphaFoldDB" id="A0A1X2GE90"/>
<dbReference type="SUPFAM" id="SSF48065">
    <property type="entry name" value="DBL homology domain (DH-domain)"/>
    <property type="match status" value="1"/>
</dbReference>
<organism evidence="3 4">
    <name type="scientific">Hesseltinella vesiculosa</name>
    <dbReference type="NCBI Taxonomy" id="101127"/>
    <lineage>
        <taxon>Eukaryota</taxon>
        <taxon>Fungi</taxon>
        <taxon>Fungi incertae sedis</taxon>
        <taxon>Mucoromycota</taxon>
        <taxon>Mucoromycotina</taxon>
        <taxon>Mucoromycetes</taxon>
        <taxon>Mucorales</taxon>
        <taxon>Cunninghamellaceae</taxon>
        <taxon>Hesseltinella</taxon>
    </lineage>
</organism>
<protein>
    <recommendedName>
        <fullName evidence="2">DH domain-containing protein</fullName>
    </recommendedName>
</protein>
<evidence type="ECO:0000313" key="3">
    <source>
        <dbReference type="EMBL" id="ORX51726.1"/>
    </source>
</evidence>
<reference evidence="3 4" key="1">
    <citation type="submission" date="2016-07" db="EMBL/GenBank/DDBJ databases">
        <title>Pervasive Adenine N6-methylation of Active Genes in Fungi.</title>
        <authorList>
            <consortium name="DOE Joint Genome Institute"/>
            <person name="Mondo S.J."/>
            <person name="Dannebaum R.O."/>
            <person name="Kuo R.C."/>
            <person name="Labutti K."/>
            <person name="Haridas S."/>
            <person name="Kuo A."/>
            <person name="Salamov A."/>
            <person name="Ahrendt S.R."/>
            <person name="Lipzen A."/>
            <person name="Sullivan W."/>
            <person name="Andreopoulos W.B."/>
            <person name="Clum A."/>
            <person name="Lindquist E."/>
            <person name="Daum C."/>
            <person name="Ramamoorthy G.K."/>
            <person name="Gryganskyi A."/>
            <person name="Culley D."/>
            <person name="Magnuson J.K."/>
            <person name="James T.Y."/>
            <person name="O'Malley M.A."/>
            <person name="Stajich J.E."/>
            <person name="Spatafora J.W."/>
            <person name="Visel A."/>
            <person name="Grigoriev I.V."/>
        </authorList>
    </citation>
    <scope>NUCLEOTIDE SEQUENCE [LARGE SCALE GENOMIC DNA]</scope>
    <source>
        <strain evidence="3 4">NRRL 3301</strain>
    </source>
</reference>
<feature type="compositionally biased region" description="Polar residues" evidence="1">
    <location>
        <begin position="641"/>
        <end position="654"/>
    </location>
</feature>
<feature type="compositionally biased region" description="Polar residues" evidence="1">
    <location>
        <begin position="575"/>
        <end position="585"/>
    </location>
</feature>
<dbReference type="Proteomes" id="UP000242146">
    <property type="component" value="Unassembled WGS sequence"/>
</dbReference>
<dbReference type="Gene3D" id="1.20.900.10">
    <property type="entry name" value="Dbl homology (DH) domain"/>
    <property type="match status" value="1"/>
</dbReference>
<evidence type="ECO:0000259" key="2">
    <source>
        <dbReference type="PROSITE" id="PS50010"/>
    </source>
</evidence>
<comment type="caution">
    <text evidence="3">The sequence shown here is derived from an EMBL/GenBank/DDBJ whole genome shotgun (WGS) entry which is preliminary data.</text>
</comment>
<dbReference type="STRING" id="101127.A0A1X2GE90"/>
<dbReference type="Pfam" id="PF25351">
    <property type="entry name" value="PH_BUD3_C"/>
    <property type="match status" value="1"/>
</dbReference>
<dbReference type="InterPro" id="IPR000219">
    <property type="entry name" value="DH_dom"/>
</dbReference>
<dbReference type="InterPro" id="IPR057454">
    <property type="entry name" value="Bud3_C"/>
</dbReference>
<dbReference type="EMBL" id="MCGT01000020">
    <property type="protein sequence ID" value="ORX51726.1"/>
    <property type="molecule type" value="Genomic_DNA"/>
</dbReference>
<dbReference type="PANTHER" id="PTHR12673">
    <property type="entry name" value="FACIOGENITAL DYSPLASIA PROTEIN"/>
    <property type="match status" value="1"/>
</dbReference>
<dbReference type="SMART" id="SM00325">
    <property type="entry name" value="RhoGEF"/>
    <property type="match status" value="1"/>
</dbReference>
<keyword evidence="4" id="KW-1185">Reference proteome</keyword>
<dbReference type="PROSITE" id="PS50010">
    <property type="entry name" value="DH_2"/>
    <property type="match status" value="1"/>
</dbReference>
<accession>A0A1X2GE90</accession>
<feature type="compositionally biased region" description="Polar residues" evidence="1">
    <location>
        <begin position="686"/>
        <end position="699"/>
    </location>
</feature>
<proteinExistence type="predicted"/>
<dbReference type="PANTHER" id="PTHR12673:SF270">
    <property type="entry name" value="FYVE-TYPE DOMAIN-CONTAINING PROTEIN"/>
    <property type="match status" value="1"/>
</dbReference>
<dbReference type="InterPro" id="IPR051092">
    <property type="entry name" value="FYVE_RhoGEF_PH"/>
</dbReference>
<feature type="domain" description="DH" evidence="2">
    <location>
        <begin position="41"/>
        <end position="221"/>
    </location>
</feature>
<feature type="region of interest" description="Disordered" evidence="1">
    <location>
        <begin position="641"/>
        <end position="760"/>
    </location>
</feature>
<dbReference type="GO" id="GO:0005085">
    <property type="term" value="F:guanyl-nucleotide exchange factor activity"/>
    <property type="evidence" value="ECO:0007669"/>
    <property type="project" value="InterPro"/>
</dbReference>
<dbReference type="CDD" id="cd00160">
    <property type="entry name" value="RhoGEF"/>
    <property type="match status" value="1"/>
</dbReference>
<evidence type="ECO:0000256" key="1">
    <source>
        <dbReference type="SAM" id="MobiDB-lite"/>
    </source>
</evidence>
<gene>
    <name evidence="3" type="ORF">DM01DRAFT_1083766</name>
</gene>
<dbReference type="OrthoDB" id="660555at2759"/>
<sequence>MRQFMALLGTPVEPVPCMDLATRAETPPDLMDAAPIHDNDQRQFRMHEFIVTEKTYFESLKAAFSCVVQPLSCATNKHILNAYKCTKIFLNLPRLYQVTEAFLLDLEERTLPFGDICLLHMSRFICYRKYLMEQHDAQQLHAKELRCNTLYKRFIEDARQHPLFKMRKFEDILLEPVQRIGRYAMMLKDIILLTSKDHPDHAGLSQAYKLICDIAIMADDGPTKTVTMFMNMYNAVKDCPCTLVKPNRSLVAFLDAVEVQRDASASSRHVTLFLFTDKIMVVTRPSNQRTEETLRAWHRTMPSLATKRDQPMKFKGWIDINCVEFFYGHQDNVSETFMLHASPLSPASLAKRRSSITSVNYEKYFTKSPHIFSVFPHSSQCTSVEQLRISIDKTKALCKSYAQSSQAYERSWASLNAYANVYTVDHYLSAETKNNIVVLYMENVSDFDLQQLLVSHSPSPWIVALVQADVRGFRFHVCSQIPLRQPVPNRVTPMQDTSQSIDFERVFWNNIVLAERQLRQAPLFSHVHDRVLRSELQKKSRTSVPRPSSIITISKLLQHGISLPLSPVSPKPTECPSQPKSSKSTPMLAYKSELPAFSESMISVCSSNSSVASNFSQSNSGKQKILRRFTSKSSNALSATSKLQSSFRTPSQGILPSPPISPWQSEVPSPAAVATLARRDTRDRSLSFSTAPSALSESSIHAIPPRPRTCSAHDGTKKAGSLHDLQSEQPSHRRPDNLSSINSTRSSSLASLDTMEERCDDAQVIENCKNKAKKKKKRERERERD</sequence>
<feature type="compositionally biased region" description="Low complexity" evidence="1">
    <location>
        <begin position="738"/>
        <end position="752"/>
    </location>
</feature>
<dbReference type="GO" id="GO:0005737">
    <property type="term" value="C:cytoplasm"/>
    <property type="evidence" value="ECO:0007669"/>
    <property type="project" value="TreeGrafter"/>
</dbReference>
<dbReference type="Pfam" id="PF00621">
    <property type="entry name" value="RhoGEF"/>
    <property type="match status" value="1"/>
</dbReference>
<evidence type="ECO:0000313" key="4">
    <source>
        <dbReference type="Proteomes" id="UP000242146"/>
    </source>
</evidence>
<name>A0A1X2GE90_9FUNG</name>
<feature type="region of interest" description="Disordered" evidence="1">
    <location>
        <begin position="567"/>
        <end position="586"/>
    </location>
</feature>